<name>A0A6L7HZ98_9GAMM</name>
<accession>A0A6L7HZ98</accession>
<dbReference type="EMBL" id="WRPA01000011">
    <property type="protein sequence ID" value="MXR69635.1"/>
    <property type="molecule type" value="Genomic_DNA"/>
</dbReference>
<proteinExistence type="predicted"/>
<dbReference type="Pfam" id="PF14052">
    <property type="entry name" value="Caps_assemb_Wzi"/>
    <property type="match status" value="1"/>
</dbReference>
<dbReference type="InterPro" id="IPR026950">
    <property type="entry name" value="Caps_assemb_Wzi"/>
</dbReference>
<dbReference type="AlphaFoldDB" id="A0A6L7HZ98"/>
<gene>
    <name evidence="2" type="ORF">GNT65_13275</name>
</gene>
<comment type="caution">
    <text evidence="2">The sequence shown here is derived from an EMBL/GenBank/DDBJ whole genome shotgun (WGS) entry which is preliminary data.</text>
</comment>
<dbReference type="InterPro" id="IPR038636">
    <property type="entry name" value="Wzi_sf"/>
</dbReference>
<feature type="signal peptide" evidence="1">
    <location>
        <begin position="1"/>
        <end position="26"/>
    </location>
</feature>
<evidence type="ECO:0000256" key="1">
    <source>
        <dbReference type="SAM" id="SignalP"/>
    </source>
</evidence>
<reference evidence="2 3" key="1">
    <citation type="submission" date="2019-12" db="EMBL/GenBank/DDBJ databases">
        <title>Shewanella insulae sp. nov., isolated from a tidal flat.</title>
        <authorList>
            <person name="Yoon J.-H."/>
        </authorList>
    </citation>
    <scope>NUCLEOTIDE SEQUENCE [LARGE SCALE GENOMIC DNA]</scope>
    <source>
        <strain evidence="2 3">JBTF-M18</strain>
    </source>
</reference>
<dbReference type="Proteomes" id="UP000474778">
    <property type="component" value="Unassembled WGS sequence"/>
</dbReference>
<dbReference type="Gene3D" id="2.40.160.130">
    <property type="entry name" value="Capsule assembly protein Wzi"/>
    <property type="match status" value="1"/>
</dbReference>
<evidence type="ECO:0000313" key="3">
    <source>
        <dbReference type="Proteomes" id="UP000474778"/>
    </source>
</evidence>
<keyword evidence="1" id="KW-0732">Signal</keyword>
<feature type="chain" id="PRO_5026704544" evidence="1">
    <location>
        <begin position="27"/>
        <end position="501"/>
    </location>
</feature>
<sequence>MMEKIRAYVVGGVAALGLMITSLAHAAPWVDVSDIYLRADIQALADAGVITVPVNTYPLMWSGIGSDLSKVEPSVLSPGLATAFARVNFYYRNAVENRGNSRIKAAGGSDPARFQHFGSDYREKAEVKASHEYMGDRFAFKVAASAHYDPMDEKEVRLDDSYFAVALGNWMVTAGAVEQWWGPGFDTALHRSNNARPLPSLMLSRNNAAAFETPWLSWIGPWTLTTGISYLEEERAVANPLLWNFRGTIRPLRQLEMGISWTTMFCGEGEECGLSTLLDAIAGNTTCVNGEASCDPALQSKIGNQMAGFDIRYADTWFDIPVGLYLERTCEDSSGPMPWDLADCAKLFGADTRFEFDSQQYKLFFEYSDTMVACGEDQNAFNCFYEHGTYKSGSRYYGRSLGSTYDSDANVYVLGLIGQFANSHGFTSLLRFAQLNKDGKTVNNGWAPKPRKEDLLMLELSYRLPVWKGMMSLGGTVSQSEFEKDDKDTNATLFGSYEYRF</sequence>
<evidence type="ECO:0000313" key="2">
    <source>
        <dbReference type="EMBL" id="MXR69635.1"/>
    </source>
</evidence>
<keyword evidence="3" id="KW-1185">Reference proteome</keyword>
<dbReference type="RefSeq" id="WP_160796940.1">
    <property type="nucleotide sequence ID" value="NZ_WRPA01000011.1"/>
</dbReference>
<protein>
    <submittedName>
        <fullName evidence="2">Capsule assembly Wzi family protein</fullName>
    </submittedName>
</protein>
<organism evidence="2 3">
    <name type="scientific">Shewanella insulae</name>
    <dbReference type="NCBI Taxonomy" id="2681496"/>
    <lineage>
        <taxon>Bacteria</taxon>
        <taxon>Pseudomonadati</taxon>
        <taxon>Pseudomonadota</taxon>
        <taxon>Gammaproteobacteria</taxon>
        <taxon>Alteromonadales</taxon>
        <taxon>Shewanellaceae</taxon>
        <taxon>Shewanella</taxon>
    </lineage>
</organism>